<dbReference type="Pfam" id="PF01425">
    <property type="entry name" value="Amidase"/>
    <property type="match status" value="1"/>
</dbReference>
<feature type="domain" description="Amidase" evidence="1">
    <location>
        <begin position="99"/>
        <end position="547"/>
    </location>
</feature>
<dbReference type="InterPro" id="IPR036380">
    <property type="entry name" value="Isochorismatase-like_sf"/>
</dbReference>
<accession>A0ABR4HYT2</accession>
<keyword evidence="3" id="KW-1185">Reference proteome</keyword>
<dbReference type="InterPro" id="IPR000120">
    <property type="entry name" value="Amidase"/>
</dbReference>
<evidence type="ECO:0000259" key="1">
    <source>
        <dbReference type="Pfam" id="PF01425"/>
    </source>
</evidence>
<dbReference type="EMBL" id="JBFXLT010000006">
    <property type="protein sequence ID" value="KAL2820644.1"/>
    <property type="molecule type" value="Genomic_DNA"/>
</dbReference>
<evidence type="ECO:0000313" key="2">
    <source>
        <dbReference type="EMBL" id="KAL2820644.1"/>
    </source>
</evidence>
<sequence length="563" mass="61172">MISRCCVATTIRECNDRGYECCLLSDCTDGFDAQMVTTAMDTICAQDGLFGYVGDSSDFLEQTANYSLKELALPEGILPPIKHLIQRYRQGREDPLRIVDMIYDRIEKNKERDPAVWIHVQSREDTIAATKALTTRYENKHDLPPLFGVPFAVQDSIDVAGIPTTAGCEAYTYTPALNATTVEALLDAGAIFIGKLNFDQLGVDLLGHGSTYGTPRSIHSPEHIAGGSSSGAAIAVGAGLVSFTLARDTAGGSLVTGGFNGTVTLKPTKGTISNRGVVPICPSLDSVSIMARTVEDARVVWLEIQKCNNTNEPYTKLPASLPTWHIDARDPSRWKSKFRFAVPPMSLLDAVCSKDYRELFSETIETLGRCGGTLVQIDYEPFQTASKLLVPGDAEAPNLLVYEHMSTIGADFLETNISTLHPRMQNIYKHHISAPSPKPWTIFKAQACLLECVQRAQALFNPLNPKGIDILVVPSAPAHPKTGELEIQTASEVLETRIGEFTRAVNALDLCAVGLNAGWVKESSFTDVGLPFGVTFLGGTGYDAKILDLARDFVEGRYDSVSE</sequence>
<name>A0ABR4HYT2_9EURO</name>
<dbReference type="PANTHER" id="PTHR11895:SF169">
    <property type="entry name" value="GLUTAMYL-TRNA(GLN) AMIDOTRANSFERASE"/>
    <property type="match status" value="1"/>
</dbReference>
<dbReference type="InterPro" id="IPR023631">
    <property type="entry name" value="Amidase_dom"/>
</dbReference>
<dbReference type="InterPro" id="IPR036928">
    <property type="entry name" value="AS_sf"/>
</dbReference>
<dbReference type="SUPFAM" id="SSF75304">
    <property type="entry name" value="Amidase signature (AS) enzymes"/>
    <property type="match status" value="1"/>
</dbReference>
<protein>
    <submittedName>
        <fullName evidence="2">Amidase signature domain-containing protein</fullName>
    </submittedName>
</protein>
<dbReference type="PANTHER" id="PTHR11895">
    <property type="entry name" value="TRANSAMIDASE"/>
    <property type="match status" value="1"/>
</dbReference>
<dbReference type="SUPFAM" id="SSF52499">
    <property type="entry name" value="Isochorismatase-like hydrolases"/>
    <property type="match status" value="1"/>
</dbReference>
<reference evidence="2 3" key="1">
    <citation type="submission" date="2024-07" db="EMBL/GenBank/DDBJ databases">
        <title>Section-level genome sequencing and comparative genomics of Aspergillus sections Usti and Cavernicolus.</title>
        <authorList>
            <consortium name="Lawrence Berkeley National Laboratory"/>
            <person name="Nybo J.L."/>
            <person name="Vesth T.C."/>
            <person name="Theobald S."/>
            <person name="Frisvad J.C."/>
            <person name="Larsen T.O."/>
            <person name="Kjaerboelling I."/>
            <person name="Rothschild-Mancinelli K."/>
            <person name="Lyhne E.K."/>
            <person name="Kogle M.E."/>
            <person name="Barry K."/>
            <person name="Clum A."/>
            <person name="Na H."/>
            <person name="Ledsgaard L."/>
            <person name="Lin J."/>
            <person name="Lipzen A."/>
            <person name="Kuo A."/>
            <person name="Riley R."/>
            <person name="Mondo S."/>
            <person name="Labutti K."/>
            <person name="Haridas S."/>
            <person name="Pangalinan J."/>
            <person name="Salamov A.A."/>
            <person name="Simmons B.A."/>
            <person name="Magnuson J.K."/>
            <person name="Chen J."/>
            <person name="Drula E."/>
            <person name="Henrissat B."/>
            <person name="Wiebenga A."/>
            <person name="Lubbers R.J."/>
            <person name="Gomes A.C."/>
            <person name="Makela M.R."/>
            <person name="Stajich J."/>
            <person name="Grigoriev I.V."/>
            <person name="Mortensen U.H."/>
            <person name="De Vries R.P."/>
            <person name="Baker S.E."/>
            <person name="Andersen M.R."/>
        </authorList>
    </citation>
    <scope>NUCLEOTIDE SEQUENCE [LARGE SCALE GENOMIC DNA]</scope>
    <source>
        <strain evidence="2 3">CBS 588.65</strain>
    </source>
</reference>
<comment type="caution">
    <text evidence="2">The sequence shown here is derived from an EMBL/GenBank/DDBJ whole genome shotgun (WGS) entry which is preliminary data.</text>
</comment>
<evidence type="ECO:0000313" key="3">
    <source>
        <dbReference type="Proteomes" id="UP001610334"/>
    </source>
</evidence>
<gene>
    <name evidence="2" type="ORF">BJX63DRAFT_379820</name>
</gene>
<proteinExistence type="predicted"/>
<dbReference type="Proteomes" id="UP001610334">
    <property type="component" value="Unassembled WGS sequence"/>
</dbReference>
<dbReference type="Gene3D" id="3.40.50.850">
    <property type="entry name" value="Isochorismatase-like"/>
    <property type="match status" value="1"/>
</dbReference>
<dbReference type="Gene3D" id="3.90.1300.10">
    <property type="entry name" value="Amidase signature (AS) domain"/>
    <property type="match status" value="1"/>
</dbReference>
<organism evidence="2 3">
    <name type="scientific">Aspergillus granulosus</name>
    <dbReference type="NCBI Taxonomy" id="176169"/>
    <lineage>
        <taxon>Eukaryota</taxon>
        <taxon>Fungi</taxon>
        <taxon>Dikarya</taxon>
        <taxon>Ascomycota</taxon>
        <taxon>Pezizomycotina</taxon>
        <taxon>Eurotiomycetes</taxon>
        <taxon>Eurotiomycetidae</taxon>
        <taxon>Eurotiales</taxon>
        <taxon>Aspergillaceae</taxon>
        <taxon>Aspergillus</taxon>
        <taxon>Aspergillus subgen. Nidulantes</taxon>
    </lineage>
</organism>